<dbReference type="PANTHER" id="PTHR43727">
    <property type="entry name" value="DIAMINOPIMELATE DECARBOXYLASE"/>
    <property type="match status" value="1"/>
</dbReference>
<dbReference type="InterPro" id="IPR022643">
    <property type="entry name" value="De-COase2_C"/>
</dbReference>
<organism evidence="8 9">
    <name type="scientific">Intestinicryptomonas porci</name>
    <dbReference type="NCBI Taxonomy" id="2926320"/>
    <lineage>
        <taxon>Bacteria</taxon>
        <taxon>Pseudomonadati</taxon>
        <taxon>Verrucomicrobiota</taxon>
        <taxon>Opitutia</taxon>
        <taxon>Opitutales</taxon>
        <taxon>Intestinicryptomonaceae</taxon>
        <taxon>Intestinicryptomonas</taxon>
    </lineage>
</organism>
<gene>
    <name evidence="8" type="ORF">MOX91_07400</name>
</gene>
<evidence type="ECO:0000256" key="1">
    <source>
        <dbReference type="ARBA" id="ARBA00001933"/>
    </source>
</evidence>
<dbReference type="PRINTS" id="PR01179">
    <property type="entry name" value="ODADCRBXLASE"/>
</dbReference>
<evidence type="ECO:0000256" key="4">
    <source>
        <dbReference type="ARBA" id="ARBA00023239"/>
    </source>
</evidence>
<evidence type="ECO:0000259" key="6">
    <source>
        <dbReference type="Pfam" id="PF00278"/>
    </source>
</evidence>
<dbReference type="PRINTS" id="PR01181">
    <property type="entry name" value="DAPDCRBXLASE"/>
</dbReference>
<dbReference type="EMBL" id="JALBUT010000008">
    <property type="protein sequence ID" value="MDX8415998.1"/>
    <property type="molecule type" value="Genomic_DNA"/>
</dbReference>
<dbReference type="SUPFAM" id="SSF50621">
    <property type="entry name" value="Alanine racemase C-terminal domain-like"/>
    <property type="match status" value="1"/>
</dbReference>
<dbReference type="Pfam" id="PF00278">
    <property type="entry name" value="Orn_DAP_Arg_deC"/>
    <property type="match status" value="1"/>
</dbReference>
<protein>
    <submittedName>
        <fullName evidence="8">Diaminopimelate decarboxylase</fullName>
    </submittedName>
</protein>
<dbReference type="InterPro" id="IPR000183">
    <property type="entry name" value="Orn/DAP/Arg_de-COase"/>
</dbReference>
<keyword evidence="2" id="KW-0210">Decarboxylase</keyword>
<dbReference type="RefSeq" id="WP_370397452.1">
    <property type="nucleotide sequence ID" value="NZ_JALBUT010000008.1"/>
</dbReference>
<evidence type="ECO:0000256" key="2">
    <source>
        <dbReference type="ARBA" id="ARBA00022793"/>
    </source>
</evidence>
<name>A0ABU4WHG2_9BACT</name>
<evidence type="ECO:0000259" key="7">
    <source>
        <dbReference type="Pfam" id="PF02784"/>
    </source>
</evidence>
<dbReference type="Proteomes" id="UP001275932">
    <property type="component" value="Unassembled WGS sequence"/>
</dbReference>
<dbReference type="Gene3D" id="3.20.20.10">
    <property type="entry name" value="Alanine racemase"/>
    <property type="match status" value="1"/>
</dbReference>
<dbReference type="PANTHER" id="PTHR43727:SF2">
    <property type="entry name" value="GROUP IV DECARBOXYLASE"/>
    <property type="match status" value="1"/>
</dbReference>
<accession>A0ABU4WHG2</accession>
<comment type="similarity">
    <text evidence="5">Belongs to the Orn/Lys/Arg decarboxylase class-II family.</text>
</comment>
<comment type="caution">
    <text evidence="8">The sequence shown here is derived from an EMBL/GenBank/DDBJ whole genome shotgun (WGS) entry which is preliminary data.</text>
</comment>
<dbReference type="InterPro" id="IPR022644">
    <property type="entry name" value="De-COase2_N"/>
</dbReference>
<comment type="cofactor">
    <cofactor evidence="1">
        <name>pyridoxal 5'-phosphate</name>
        <dbReference type="ChEBI" id="CHEBI:597326"/>
    </cofactor>
</comment>
<dbReference type="SUPFAM" id="SSF51419">
    <property type="entry name" value="PLP-binding barrel"/>
    <property type="match status" value="1"/>
</dbReference>
<keyword evidence="4" id="KW-0456">Lyase</keyword>
<evidence type="ECO:0000256" key="5">
    <source>
        <dbReference type="RuleBase" id="RU003737"/>
    </source>
</evidence>
<dbReference type="InterPro" id="IPR029066">
    <property type="entry name" value="PLP-binding_barrel"/>
</dbReference>
<sequence length="418" mass="45842">MEIEKLHFLTPISAKKIAEEFSTPCYVYSEKALMEQARKVLAFPNAFGLTPRYAMKASSNANILKLFNKLGVHFDASSSYEVRRAIKAGIEPSHISLSSQQMPSDIADLVSLGIKFNACSLHQLEEFGKNIPNGELGVRINPGLGSGGTNRTNVGGPASSFGIWHEYIPQIFETAKKYGLKIIRIHTHIGSGSDPLVWQKVAKMSLDTVRKFPDVKILNMGGGFKVGRMSYEKSTDLQVVGAPVAELVKEFFKETGRKLHFEIEPGTFLLANCACLLAIIQDICDTGENGYSFLKLDSGMTEILRPSLYGAQHPIITIPQNPTGKTKEYIVSGHCCESGDILTPANADPEALAPRILEEAKIGDLCVIEGAGAYCSSMPAKNYNSYPEAPEVMLKEDGSVKLIRRRQTLEQIIQNEVQ</sequence>
<dbReference type="InterPro" id="IPR002986">
    <property type="entry name" value="DAP_deCOOHase_LysA"/>
</dbReference>
<evidence type="ECO:0000313" key="8">
    <source>
        <dbReference type="EMBL" id="MDX8415998.1"/>
    </source>
</evidence>
<dbReference type="InterPro" id="IPR009006">
    <property type="entry name" value="Ala_racemase/Decarboxylase_C"/>
</dbReference>
<dbReference type="CDD" id="cd06828">
    <property type="entry name" value="PLPDE_III_DapDC"/>
    <property type="match status" value="1"/>
</dbReference>
<keyword evidence="9" id="KW-1185">Reference proteome</keyword>
<proteinExistence type="inferred from homology"/>
<dbReference type="Gene3D" id="2.40.37.10">
    <property type="entry name" value="Lyase, Ornithine Decarboxylase, Chain A, domain 1"/>
    <property type="match status" value="1"/>
</dbReference>
<evidence type="ECO:0000256" key="3">
    <source>
        <dbReference type="ARBA" id="ARBA00022898"/>
    </source>
</evidence>
<feature type="domain" description="Orn/DAP/Arg decarboxylase 2 C-terminal" evidence="6">
    <location>
        <begin position="25"/>
        <end position="372"/>
    </location>
</feature>
<keyword evidence="3" id="KW-0663">Pyridoxal phosphate</keyword>
<dbReference type="Pfam" id="PF02784">
    <property type="entry name" value="Orn_Arg_deC_N"/>
    <property type="match status" value="1"/>
</dbReference>
<feature type="domain" description="Orn/DAP/Arg decarboxylase 2 N-terminal" evidence="7">
    <location>
        <begin position="38"/>
        <end position="270"/>
    </location>
</feature>
<evidence type="ECO:0000313" key="9">
    <source>
        <dbReference type="Proteomes" id="UP001275932"/>
    </source>
</evidence>
<reference evidence="8 9" key="1">
    <citation type="submission" date="2022-03" db="EMBL/GenBank/DDBJ databases">
        <title>Novel taxa within the pig intestine.</title>
        <authorList>
            <person name="Wylensek D."/>
            <person name="Bishof K."/>
            <person name="Afrizal A."/>
            <person name="Clavel T."/>
        </authorList>
    </citation>
    <scope>NUCLEOTIDE SEQUENCE [LARGE SCALE GENOMIC DNA]</scope>
    <source>
        <strain evidence="8 9">CLA-KB-P66</strain>
    </source>
</reference>